<dbReference type="Proteomes" id="UP000054937">
    <property type="component" value="Unassembled WGS sequence"/>
</dbReference>
<evidence type="ECO:0000256" key="1">
    <source>
        <dbReference type="SAM" id="Coils"/>
    </source>
</evidence>
<dbReference type="OrthoDB" id="313531at2759"/>
<dbReference type="AlphaFoldDB" id="A0A0V0R0T0"/>
<dbReference type="InParanoid" id="A0A0V0R0T0"/>
<comment type="caution">
    <text evidence="2">The sequence shown here is derived from an EMBL/GenBank/DDBJ whole genome shotgun (WGS) entry which is preliminary data.</text>
</comment>
<gene>
    <name evidence="2" type="ORF">PPERSA_01704</name>
</gene>
<keyword evidence="3" id="KW-1185">Reference proteome</keyword>
<dbReference type="EMBL" id="LDAU01000073">
    <property type="protein sequence ID" value="KRX08159.1"/>
    <property type="molecule type" value="Genomic_DNA"/>
</dbReference>
<name>A0A0V0R0T0_PSEPJ</name>
<accession>A0A0V0R0T0</accession>
<reference evidence="2 3" key="1">
    <citation type="journal article" date="2015" name="Sci. Rep.">
        <title>Genome of the facultative scuticociliatosis pathogen Pseudocohnilembus persalinus provides insight into its virulence through horizontal gene transfer.</title>
        <authorList>
            <person name="Xiong J."/>
            <person name="Wang G."/>
            <person name="Cheng J."/>
            <person name="Tian M."/>
            <person name="Pan X."/>
            <person name="Warren A."/>
            <person name="Jiang C."/>
            <person name="Yuan D."/>
            <person name="Miao W."/>
        </authorList>
    </citation>
    <scope>NUCLEOTIDE SEQUENCE [LARGE SCALE GENOMIC DNA]</scope>
    <source>
        <strain evidence="2">36N120E</strain>
    </source>
</reference>
<proteinExistence type="predicted"/>
<protein>
    <submittedName>
        <fullName evidence="2">Uncharacterized protein</fullName>
    </submittedName>
</protein>
<organism evidence="2 3">
    <name type="scientific">Pseudocohnilembus persalinus</name>
    <name type="common">Ciliate</name>
    <dbReference type="NCBI Taxonomy" id="266149"/>
    <lineage>
        <taxon>Eukaryota</taxon>
        <taxon>Sar</taxon>
        <taxon>Alveolata</taxon>
        <taxon>Ciliophora</taxon>
        <taxon>Intramacronucleata</taxon>
        <taxon>Oligohymenophorea</taxon>
        <taxon>Scuticociliatia</taxon>
        <taxon>Philasterida</taxon>
        <taxon>Pseudocohnilembidae</taxon>
        <taxon>Pseudocohnilembus</taxon>
    </lineage>
</organism>
<sequence length="595" mass="70070">MKSRTDKLGEIKEADRDIKKQVDLSADKIIHSLYQRLSLETQQESMRKLVKFYEKQTTIFQTKLHQNIREIEVYMANKTNTIRLLRTENHTHIQRIRKLDDQIENLQKELKAGPKKPANNNLGASIMNMSSNQSITSPLRSSKIGSDQENRSMLIDKIMVQKNFENSKKDAIQSAKQQKIDLMEKINNNSEQIYIQEEQLGEKKKKFKDLERAQKLFYFELLKIGKDTRNKGLVWIILYLKKQGEKVKLEQLPDFLDQKAREFIFQKTSKIMELQEMVSIQEMQIDVYKQSLRNQINVQAQNQSIQSPQKTFFNSKNDWTSILDQQASILLDAAMANPSNNNNKNNLNNQNNNTISFNNNNNNNIQNHQSSIINTMIEQANQVEQQNFSIINVSQVKLSQIHQAKQNQVQEYRSMISTLSNREKEVVDETLNQLFYPKTTSSDVFYDETKKKMRQTFRIQKQVQVPKPTNLQEEDEFSDYSDSMEQVQDLVENLQETKGEQMQHNIVLYDNDQQMNNYETKEEFFQAHRKLNVKIQNKKKEIKTLEDQELSRIVKEFDYKNYLQKYHTKYSTVLCALFGVTRAEREIVKNGLKEK</sequence>
<evidence type="ECO:0000313" key="2">
    <source>
        <dbReference type="EMBL" id="KRX08159.1"/>
    </source>
</evidence>
<keyword evidence="1" id="KW-0175">Coiled coil</keyword>
<evidence type="ECO:0000313" key="3">
    <source>
        <dbReference type="Proteomes" id="UP000054937"/>
    </source>
</evidence>
<dbReference type="OMA" id="AHTESQN"/>
<feature type="coiled-coil region" evidence="1">
    <location>
        <begin position="477"/>
        <end position="504"/>
    </location>
</feature>